<feature type="signal peptide" evidence="1">
    <location>
        <begin position="1"/>
        <end position="22"/>
    </location>
</feature>
<reference evidence="2 3" key="1">
    <citation type="submission" date="2012-10" db="EMBL/GenBank/DDBJ databases">
        <title>Genome sequencing of Tanticharoenia sakaeratensis NBRC 103193.</title>
        <authorList>
            <person name="Azuma Y."/>
            <person name="Hadano H."/>
            <person name="Hirakawa H."/>
            <person name="Matsushita K."/>
        </authorList>
    </citation>
    <scope>NUCLEOTIDE SEQUENCE [LARGE SCALE GENOMIC DNA]</scope>
    <source>
        <strain evidence="2 3">NBRC 103193</strain>
    </source>
</reference>
<evidence type="ECO:0000313" key="3">
    <source>
        <dbReference type="Proteomes" id="UP000032679"/>
    </source>
</evidence>
<gene>
    <name evidence="2" type="ORF">Tasa_004_136</name>
</gene>
<keyword evidence="3" id="KW-1185">Reference proteome</keyword>
<keyword evidence="1" id="KW-0732">Signal</keyword>
<protein>
    <submittedName>
        <fullName evidence="2">Uncharacterized protein</fullName>
    </submittedName>
</protein>
<dbReference type="OrthoDB" id="7271479at2"/>
<sequence length="180" mass="18949">MPSLRFLVLLSCLALAPAVAQARVHHRHASSGSNGAKPVILTQQPNSALDQAARQLNQGDISAATAKGDRPIVLVGSAPLAASGHGDIALFVQIQSARLCGSAGCSTSIYLGHRDHWTKILDSVSGTISVLPRIHGGMHDLLVGKDDRWAWDGHEYQDTMPAPPIGNLRADVAAHQAGHQ</sequence>
<organism evidence="2 3">
    <name type="scientific">Tanticharoenia sakaeratensis NBRC 103193</name>
    <dbReference type="NCBI Taxonomy" id="1231623"/>
    <lineage>
        <taxon>Bacteria</taxon>
        <taxon>Pseudomonadati</taxon>
        <taxon>Pseudomonadota</taxon>
        <taxon>Alphaproteobacteria</taxon>
        <taxon>Acetobacterales</taxon>
        <taxon>Acetobacteraceae</taxon>
        <taxon>Tanticharoenia</taxon>
    </lineage>
</organism>
<dbReference type="RefSeq" id="WP_053053628.1">
    <property type="nucleotide sequence ID" value="NZ_BALE01000004.1"/>
</dbReference>
<comment type="caution">
    <text evidence="2">The sequence shown here is derived from an EMBL/GenBank/DDBJ whole genome shotgun (WGS) entry which is preliminary data.</text>
</comment>
<feature type="chain" id="PRO_5002308045" evidence="1">
    <location>
        <begin position="23"/>
        <end position="180"/>
    </location>
</feature>
<evidence type="ECO:0000256" key="1">
    <source>
        <dbReference type="SAM" id="SignalP"/>
    </source>
</evidence>
<accession>A0A0D6MHU1</accession>
<dbReference type="Proteomes" id="UP000032679">
    <property type="component" value="Unassembled WGS sequence"/>
</dbReference>
<evidence type="ECO:0000313" key="2">
    <source>
        <dbReference type="EMBL" id="GAN53071.1"/>
    </source>
</evidence>
<proteinExistence type="predicted"/>
<name>A0A0D6MHU1_9PROT</name>
<dbReference type="STRING" id="1231623.Tasa_004_136"/>
<dbReference type="AlphaFoldDB" id="A0A0D6MHU1"/>
<dbReference type="EMBL" id="BALE01000004">
    <property type="protein sequence ID" value="GAN53071.1"/>
    <property type="molecule type" value="Genomic_DNA"/>
</dbReference>